<reference evidence="4" key="1">
    <citation type="submission" date="2023-10" db="EMBL/GenBank/DDBJ databases">
        <authorList>
            <person name="Chen Y."/>
            <person name="Shah S."/>
            <person name="Dougan E. K."/>
            <person name="Thang M."/>
            <person name="Chan C."/>
        </authorList>
    </citation>
    <scope>NUCLEOTIDE SEQUENCE [LARGE SCALE GENOMIC DNA]</scope>
</reference>
<dbReference type="InterPro" id="IPR000651">
    <property type="entry name" value="Ras-like_Gua-exchang_fac_N"/>
</dbReference>
<feature type="non-terminal residue" evidence="4">
    <location>
        <position position="1"/>
    </location>
</feature>
<keyword evidence="2" id="KW-0812">Transmembrane</keyword>
<evidence type="ECO:0000259" key="3">
    <source>
        <dbReference type="PROSITE" id="PS50212"/>
    </source>
</evidence>
<keyword evidence="1" id="KW-0344">Guanine-nucleotide releasing factor</keyword>
<protein>
    <recommendedName>
        <fullName evidence="3">N-terminal Ras-GEF domain-containing protein</fullName>
    </recommendedName>
</protein>
<dbReference type="EMBL" id="CAUYUJ010009891">
    <property type="protein sequence ID" value="CAK0827954.1"/>
    <property type="molecule type" value="Genomic_DNA"/>
</dbReference>
<accession>A0ABN9SC26</accession>
<evidence type="ECO:0000313" key="4">
    <source>
        <dbReference type="EMBL" id="CAK0827954.1"/>
    </source>
</evidence>
<gene>
    <name evidence="4" type="ORF">PCOR1329_LOCUS27341</name>
</gene>
<organism evidence="4 5">
    <name type="scientific">Prorocentrum cordatum</name>
    <dbReference type="NCBI Taxonomy" id="2364126"/>
    <lineage>
        <taxon>Eukaryota</taxon>
        <taxon>Sar</taxon>
        <taxon>Alveolata</taxon>
        <taxon>Dinophyceae</taxon>
        <taxon>Prorocentrales</taxon>
        <taxon>Prorocentraceae</taxon>
        <taxon>Prorocentrum</taxon>
    </lineage>
</organism>
<feature type="domain" description="N-terminal Ras-GEF" evidence="3">
    <location>
        <begin position="34"/>
        <end position="79"/>
    </location>
</feature>
<evidence type="ECO:0000313" key="5">
    <source>
        <dbReference type="Proteomes" id="UP001189429"/>
    </source>
</evidence>
<feature type="transmembrane region" description="Helical" evidence="2">
    <location>
        <begin position="46"/>
        <end position="69"/>
    </location>
</feature>
<keyword evidence="5" id="KW-1185">Reference proteome</keyword>
<comment type="caution">
    <text evidence="4">The sequence shown here is derived from an EMBL/GenBank/DDBJ whole genome shotgun (WGS) entry which is preliminary data.</text>
</comment>
<evidence type="ECO:0000256" key="2">
    <source>
        <dbReference type="SAM" id="Phobius"/>
    </source>
</evidence>
<keyword evidence="2" id="KW-0472">Membrane</keyword>
<proteinExistence type="predicted"/>
<dbReference type="PROSITE" id="PS50212">
    <property type="entry name" value="RASGEF_NTER"/>
    <property type="match status" value="1"/>
</dbReference>
<evidence type="ECO:0000256" key="1">
    <source>
        <dbReference type="PROSITE-ProRule" id="PRU00135"/>
    </source>
</evidence>
<keyword evidence="2" id="KW-1133">Transmembrane helix</keyword>
<sequence length="79" mass="8341">VSGCPGGFVVNVLGKAGGLSMSGLNWFGKVSTFGGYEMMGCVFGKILARLLVSRSWTGLLLVTFFVASFRNFAVKGEVL</sequence>
<name>A0ABN9SC26_9DINO</name>
<dbReference type="Proteomes" id="UP001189429">
    <property type="component" value="Unassembled WGS sequence"/>
</dbReference>